<dbReference type="AlphaFoldDB" id="A0A9P8QDD1"/>
<protein>
    <submittedName>
        <fullName evidence="1">Uncharacterized protein</fullName>
    </submittedName>
</protein>
<organism evidence="1 2">
    <name type="scientific">Wickerhamomyces pijperi</name>
    <name type="common">Yeast</name>
    <name type="synonym">Pichia pijperi</name>
    <dbReference type="NCBI Taxonomy" id="599730"/>
    <lineage>
        <taxon>Eukaryota</taxon>
        <taxon>Fungi</taxon>
        <taxon>Dikarya</taxon>
        <taxon>Ascomycota</taxon>
        <taxon>Saccharomycotina</taxon>
        <taxon>Saccharomycetes</taxon>
        <taxon>Phaffomycetales</taxon>
        <taxon>Wickerhamomycetaceae</taxon>
        <taxon>Wickerhamomyces</taxon>
    </lineage>
</organism>
<reference evidence="1" key="2">
    <citation type="submission" date="2021-01" db="EMBL/GenBank/DDBJ databases">
        <authorList>
            <person name="Schikora-Tamarit M.A."/>
        </authorList>
    </citation>
    <scope>NUCLEOTIDE SEQUENCE</scope>
    <source>
        <strain evidence="1">CBS2887</strain>
    </source>
</reference>
<proteinExistence type="predicted"/>
<evidence type="ECO:0000313" key="2">
    <source>
        <dbReference type="Proteomes" id="UP000774326"/>
    </source>
</evidence>
<name>A0A9P8QDD1_WICPI</name>
<dbReference type="EMBL" id="JAEUBG010000044">
    <property type="protein sequence ID" value="KAH3688952.1"/>
    <property type="molecule type" value="Genomic_DNA"/>
</dbReference>
<keyword evidence="2" id="KW-1185">Reference proteome</keyword>
<dbReference type="Proteomes" id="UP000774326">
    <property type="component" value="Unassembled WGS sequence"/>
</dbReference>
<evidence type="ECO:0000313" key="1">
    <source>
        <dbReference type="EMBL" id="KAH3688952.1"/>
    </source>
</evidence>
<gene>
    <name evidence="1" type="ORF">WICPIJ_000066</name>
</gene>
<comment type="caution">
    <text evidence="1">The sequence shown here is derived from an EMBL/GenBank/DDBJ whole genome shotgun (WGS) entry which is preliminary data.</text>
</comment>
<reference evidence="1" key="1">
    <citation type="journal article" date="2021" name="Open Biol.">
        <title>Shared evolutionary footprints suggest mitochondrial oxidative damage underlies multiple complex I losses in fungi.</title>
        <authorList>
            <person name="Schikora-Tamarit M.A."/>
            <person name="Marcet-Houben M."/>
            <person name="Nosek J."/>
            <person name="Gabaldon T."/>
        </authorList>
    </citation>
    <scope>NUCLEOTIDE SEQUENCE</scope>
    <source>
        <strain evidence="1">CBS2887</strain>
    </source>
</reference>
<accession>A0A9P8QDD1</accession>
<sequence>MILDLMASETLAPAKTAPKNSMIAAKIIACQYFKEREETEEAKELATSLAPMFQASKAAKIIAIAKM</sequence>